<dbReference type="AlphaFoldDB" id="A0A5C8EFR8"/>
<proteinExistence type="predicted"/>
<evidence type="ECO:0000313" key="2">
    <source>
        <dbReference type="EMBL" id="TXJ34890.1"/>
    </source>
</evidence>
<accession>A0A5C8EFR8</accession>
<gene>
    <name evidence="2" type="ORF">EPJ69_01565</name>
</gene>
<dbReference type="RefSeq" id="WP_147735653.1">
    <property type="nucleotide sequence ID" value="NZ_SAXX01000003.1"/>
</dbReference>
<protein>
    <submittedName>
        <fullName evidence="2">TIGR02391 family protein</fullName>
    </submittedName>
</protein>
<dbReference type="Pfam" id="PF09509">
    <property type="entry name" value="Hypoth_Ymh"/>
    <property type="match status" value="1"/>
</dbReference>
<feature type="domain" description="Conserved hypothetical protein CHP02391" evidence="1">
    <location>
        <begin position="135"/>
        <end position="254"/>
    </location>
</feature>
<dbReference type="Proteomes" id="UP000324707">
    <property type="component" value="Unassembled WGS sequence"/>
</dbReference>
<dbReference type="EMBL" id="SAXX01000003">
    <property type="protein sequence ID" value="TXJ34890.1"/>
    <property type="molecule type" value="Genomic_DNA"/>
</dbReference>
<organism evidence="2 3">
    <name type="scientific">Brachyspira aalborgi</name>
    <dbReference type="NCBI Taxonomy" id="29522"/>
    <lineage>
        <taxon>Bacteria</taxon>
        <taxon>Pseudomonadati</taxon>
        <taxon>Spirochaetota</taxon>
        <taxon>Spirochaetia</taxon>
        <taxon>Brachyspirales</taxon>
        <taxon>Brachyspiraceae</taxon>
        <taxon>Brachyspira</taxon>
    </lineage>
</organism>
<reference evidence="2 3" key="1">
    <citation type="journal article" date="1992" name="Lakartidningen">
        <title>[Penicillin V and not amoxicillin is the first choice preparation in acute otitis].</title>
        <authorList>
            <person name="Kamme C."/>
            <person name="Lundgren K."/>
            <person name="Prellner K."/>
        </authorList>
    </citation>
    <scope>NUCLEOTIDE SEQUENCE [LARGE SCALE GENOMIC DNA]</scope>
    <source>
        <strain evidence="2 3">PC5538III-lc</strain>
    </source>
</reference>
<dbReference type="InterPro" id="IPR012654">
    <property type="entry name" value="CHP02391"/>
</dbReference>
<name>A0A5C8EFR8_9SPIR</name>
<evidence type="ECO:0000259" key="1">
    <source>
        <dbReference type="Pfam" id="PF09509"/>
    </source>
</evidence>
<evidence type="ECO:0000313" key="3">
    <source>
        <dbReference type="Proteomes" id="UP000324707"/>
    </source>
</evidence>
<comment type="caution">
    <text evidence="2">The sequence shown here is derived from an EMBL/GenBank/DDBJ whole genome shotgun (WGS) entry which is preliminary data.</text>
</comment>
<dbReference type="NCBIfam" id="TIGR02391">
    <property type="entry name" value="hypoth_ymh"/>
    <property type="match status" value="1"/>
</dbReference>
<sequence>MNFNLNDRTIDALSNIFSNSLTHNKINTILEECNIEIIDGSSKTKKLYSSFINYKNKYNSSNSIMNFITSVLKAVNYLFDEDNKYTELLEKVNKILITEGFQIDENNNIVEVEKVLNLNEIEKRVNSIRKKLKDRKIHSEVLKYCKEDYLRKDYYDTVFEASKSLGERVRDLSGLNTDGTELFQTAFSRKNPLIVLNQLNTESEINEYNGLKELLLSICHLVRNPTAHTPKINWKMNEDEAIDILSIISFAHNYLDKCYQMPKYEND</sequence>